<dbReference type="PANTHER" id="PTHR35083">
    <property type="entry name" value="RGD1565685 PROTEIN"/>
    <property type="match status" value="1"/>
</dbReference>
<sequence>MALIQAKEIVVGVLASIFAMVMDWILEGKFSVKHALLLCAASMGTVALASVVLDRLKMEAKRDFNSPESRNWLKQWQAVFITRRALIPCVKSEATRLHNGILQKASIEQTCSTDHGHVSNQLTIHCRFHEKLRQEIKIIHKRTNPSWRNASTDTWRDSPFAVAKLFMQSSGYDDKSSFDEIDFNGLAACMYNCGRFKHTLETLTDE</sequence>
<reference evidence="2" key="1">
    <citation type="submission" date="2022-11" db="EMBL/GenBank/DDBJ databases">
        <title>Centuries of genome instability and evolution in soft-shell clam transmissible cancer (bioRxiv).</title>
        <authorList>
            <person name="Hart S.F.M."/>
            <person name="Yonemitsu M.A."/>
            <person name="Giersch R.M."/>
            <person name="Beal B.F."/>
            <person name="Arriagada G."/>
            <person name="Davis B.W."/>
            <person name="Ostrander E.A."/>
            <person name="Goff S.P."/>
            <person name="Metzger M.J."/>
        </authorList>
    </citation>
    <scope>NUCLEOTIDE SEQUENCE</scope>
    <source>
        <strain evidence="2">MELC-2E11</strain>
        <tissue evidence="2">Siphon/mantle</tissue>
    </source>
</reference>
<dbReference type="EMBL" id="CP111027">
    <property type="protein sequence ID" value="WAR29054.1"/>
    <property type="molecule type" value="Genomic_DNA"/>
</dbReference>
<feature type="transmembrane region" description="Helical" evidence="1">
    <location>
        <begin position="9"/>
        <end position="26"/>
    </location>
</feature>
<keyword evidence="1" id="KW-0472">Membrane</keyword>
<accession>A0ABY7G6A2</accession>
<feature type="transmembrane region" description="Helical" evidence="1">
    <location>
        <begin position="32"/>
        <end position="53"/>
    </location>
</feature>
<keyword evidence="3" id="KW-1185">Reference proteome</keyword>
<feature type="non-terminal residue" evidence="2">
    <location>
        <position position="206"/>
    </location>
</feature>
<gene>
    <name evidence="2" type="ORF">MAR_002622</name>
</gene>
<protein>
    <submittedName>
        <fullName evidence="2">S41A1-like protein</fullName>
    </submittedName>
</protein>
<organism evidence="2 3">
    <name type="scientific">Mya arenaria</name>
    <name type="common">Soft-shell clam</name>
    <dbReference type="NCBI Taxonomy" id="6604"/>
    <lineage>
        <taxon>Eukaryota</taxon>
        <taxon>Metazoa</taxon>
        <taxon>Spiralia</taxon>
        <taxon>Lophotrochozoa</taxon>
        <taxon>Mollusca</taxon>
        <taxon>Bivalvia</taxon>
        <taxon>Autobranchia</taxon>
        <taxon>Heteroconchia</taxon>
        <taxon>Euheterodonta</taxon>
        <taxon>Imparidentia</taxon>
        <taxon>Neoheterodontei</taxon>
        <taxon>Myida</taxon>
        <taxon>Myoidea</taxon>
        <taxon>Myidae</taxon>
        <taxon>Mya</taxon>
    </lineage>
</organism>
<evidence type="ECO:0000313" key="3">
    <source>
        <dbReference type="Proteomes" id="UP001164746"/>
    </source>
</evidence>
<dbReference type="PANTHER" id="PTHR35083:SF1">
    <property type="entry name" value="RGD1565685 PROTEIN"/>
    <property type="match status" value="1"/>
</dbReference>
<keyword evidence="1" id="KW-0812">Transmembrane</keyword>
<name>A0ABY7G6A2_MYAAR</name>
<dbReference type="Proteomes" id="UP001164746">
    <property type="component" value="Chromosome 16"/>
</dbReference>
<evidence type="ECO:0000256" key="1">
    <source>
        <dbReference type="SAM" id="Phobius"/>
    </source>
</evidence>
<keyword evidence="1" id="KW-1133">Transmembrane helix</keyword>
<dbReference type="InterPro" id="IPR027897">
    <property type="entry name" value="DUF4559"/>
</dbReference>
<evidence type="ECO:0000313" key="2">
    <source>
        <dbReference type="EMBL" id="WAR29054.1"/>
    </source>
</evidence>
<proteinExistence type="predicted"/>
<dbReference type="Pfam" id="PF15112">
    <property type="entry name" value="DUF4559"/>
    <property type="match status" value="1"/>
</dbReference>